<accession>A0ABD7TVF2</accession>
<evidence type="ECO:0000259" key="3">
    <source>
        <dbReference type="Pfam" id="PF24650"/>
    </source>
</evidence>
<dbReference type="InterPro" id="IPR051532">
    <property type="entry name" value="Ester_Hydrolysis_Enzymes"/>
</dbReference>
<evidence type="ECO:0000259" key="2">
    <source>
        <dbReference type="Pfam" id="PF13472"/>
    </source>
</evidence>
<dbReference type="Pfam" id="PF24650">
    <property type="entry name" value="TT1_Tal"/>
    <property type="match status" value="1"/>
</dbReference>
<dbReference type="InterPro" id="IPR056060">
    <property type="entry name" value="Tal_TT1_dom"/>
</dbReference>
<protein>
    <submittedName>
        <fullName evidence="4">Phage tail protein</fullName>
    </submittedName>
</protein>
<evidence type="ECO:0000259" key="1">
    <source>
        <dbReference type="Pfam" id="PF06605"/>
    </source>
</evidence>
<sequence length="619" mass="69412">MPVLLKSLQGVGTPLAVGTKTNHKLAEDGTLELDIIENKATFDAIGAITKMWTITKVAGPNDLNEYRIVVLDKTSVGNKGKLSIKARLVELDDLNSLRVYEKYTGSFTGQKFFELVFRNTGYKFKLHDDVKASRFENLGNADTNLDLFKKGLERFNLEYDYDPKTKTFNLYETVQKEANYFIKAGVNANNVKIQEDSTQCYTFIKGFGGFEDQQSYDEASLQFEYTHPLADLVGKRHAPPIIDGRMTKEDSLKKAMELAIDESIKTSISLDFVSLKQEFPEADPKIGDVVRVSDDLIGYNDVVRIIEITTERDTYNNIIKQDVVLGAFTMEDRYNKAVAKAANYAKTFKSNNPAKEMFELRLQTNANTATNQQILGATDKLKDKVNKVDAKSVTTKNGTIIRDFTNLSSIRNVKSIGTIGDSVAKGSKAKENFTQMLGKKLKVKYTNLSVSGATMSTARDNSIYDQATKVTGDLIIVQGTDDDWIANVEIGTNKADVKTFYGAFCSAIEVIKKNNPNSRILVMTATRQCAMDGNTIRRKDTEKNTLGLNLEDYVNAQVIACNELNIPVFDAYHSSYFKPYSPAYRKASMPDGLHPNEKGHEVIMYKLIKDYYLFYDEDE</sequence>
<reference evidence="4" key="1">
    <citation type="submission" date="2022-03" db="EMBL/GenBank/DDBJ databases">
        <title>Comparative Genomics of East African Camel-Associated Staphylococcaceae spp.: Diversity and Inheritance of Traits Involved in Host-Pathogen Interactions.</title>
        <authorList>
            <person name="Akarsu H."/>
            <person name="Liljander A."/>
            <person name="Younan M."/>
            <person name="Brodard I."/>
            <person name="Glucks I."/>
            <person name="Labroussaa F."/>
            <person name="Overesch G."/>
            <person name="Kuhnert P."/>
            <person name="Perreten V."/>
            <person name="Drexler J.F."/>
            <person name="Corman V.M."/>
            <person name="Falquet L."/>
            <person name="Jores J."/>
        </authorList>
    </citation>
    <scope>NUCLEOTIDE SEQUENCE</scope>
    <source>
        <strain evidence="4">IVB6197</strain>
    </source>
</reference>
<dbReference type="Gene3D" id="3.40.50.1110">
    <property type="entry name" value="SGNH hydrolase"/>
    <property type="match status" value="1"/>
</dbReference>
<dbReference type="PANTHER" id="PTHR30383:SF5">
    <property type="entry name" value="SGNH HYDROLASE-TYPE ESTERASE DOMAIN-CONTAINING PROTEIN"/>
    <property type="match status" value="1"/>
</dbReference>
<gene>
    <name evidence="4" type="ORF">MUA95_09595</name>
</gene>
<feature type="domain" description="Tal N-terminal tail tube TT1" evidence="3">
    <location>
        <begin position="1"/>
        <end position="89"/>
    </location>
</feature>
<dbReference type="InterPro" id="IPR010572">
    <property type="entry name" value="Tail_dom"/>
</dbReference>
<dbReference type="AlphaFoldDB" id="A0ABD7TVF2"/>
<dbReference type="Pfam" id="PF06605">
    <property type="entry name" value="Prophage_tail"/>
    <property type="match status" value="1"/>
</dbReference>
<organism evidence="4 5">
    <name type="scientific">Staphylococcus agnetis</name>
    <dbReference type="NCBI Taxonomy" id="985762"/>
    <lineage>
        <taxon>Bacteria</taxon>
        <taxon>Bacillati</taxon>
        <taxon>Bacillota</taxon>
        <taxon>Bacilli</taxon>
        <taxon>Bacillales</taxon>
        <taxon>Staphylococcaceae</taxon>
        <taxon>Staphylococcus</taxon>
    </lineage>
</organism>
<dbReference type="PANTHER" id="PTHR30383">
    <property type="entry name" value="THIOESTERASE 1/PROTEASE 1/LYSOPHOSPHOLIPASE L1"/>
    <property type="match status" value="1"/>
</dbReference>
<dbReference type="InterPro" id="IPR036514">
    <property type="entry name" value="SGNH_hydro_sf"/>
</dbReference>
<dbReference type="Gene3D" id="3.55.50.40">
    <property type="match status" value="1"/>
</dbReference>
<proteinExistence type="predicted"/>
<feature type="domain" description="SGNH hydrolase-type esterase" evidence="2">
    <location>
        <begin position="419"/>
        <end position="601"/>
    </location>
</feature>
<dbReference type="InterPro" id="IPR013830">
    <property type="entry name" value="SGNH_hydro"/>
</dbReference>
<dbReference type="RefSeq" id="WP_262626248.1">
    <property type="nucleotide sequence ID" value="NZ_CP094809.1"/>
</dbReference>
<dbReference type="EMBL" id="CP094809">
    <property type="protein sequence ID" value="UXU56807.1"/>
    <property type="molecule type" value="Genomic_DNA"/>
</dbReference>
<evidence type="ECO:0000313" key="4">
    <source>
        <dbReference type="EMBL" id="UXU56807.1"/>
    </source>
</evidence>
<dbReference type="CDD" id="cd00229">
    <property type="entry name" value="SGNH_hydrolase"/>
    <property type="match status" value="1"/>
</dbReference>
<dbReference type="Pfam" id="PF13472">
    <property type="entry name" value="Lipase_GDSL_2"/>
    <property type="match status" value="1"/>
</dbReference>
<dbReference type="SUPFAM" id="SSF52266">
    <property type="entry name" value="SGNH hydrolase"/>
    <property type="match status" value="1"/>
</dbReference>
<evidence type="ECO:0000313" key="5">
    <source>
        <dbReference type="Proteomes" id="UP001065705"/>
    </source>
</evidence>
<feature type="domain" description="Tail spike" evidence="1">
    <location>
        <begin position="94"/>
        <end position="316"/>
    </location>
</feature>
<dbReference type="Proteomes" id="UP001065705">
    <property type="component" value="Chromosome"/>
</dbReference>
<name>A0ABD7TVF2_9STAP</name>